<evidence type="ECO:0000313" key="2">
    <source>
        <dbReference type="EMBL" id="GGU60201.1"/>
    </source>
</evidence>
<comment type="caution">
    <text evidence="2">The sequence shown here is derived from an EMBL/GenBank/DDBJ whole genome shotgun (WGS) entry which is preliminary data.</text>
</comment>
<name>A0ABQ2V0I0_9PSEU</name>
<accession>A0ABQ2V0I0</accession>
<organism evidence="2 3">
    <name type="scientific">Lentzea flava</name>
    <dbReference type="NCBI Taxonomy" id="103732"/>
    <lineage>
        <taxon>Bacteria</taxon>
        <taxon>Bacillati</taxon>
        <taxon>Actinomycetota</taxon>
        <taxon>Actinomycetes</taxon>
        <taxon>Pseudonocardiales</taxon>
        <taxon>Pseudonocardiaceae</taxon>
        <taxon>Lentzea</taxon>
    </lineage>
</organism>
<dbReference type="EMBL" id="BMRE01000033">
    <property type="protein sequence ID" value="GGU60201.1"/>
    <property type="molecule type" value="Genomic_DNA"/>
</dbReference>
<keyword evidence="3" id="KW-1185">Reference proteome</keyword>
<dbReference type="Pfam" id="PF15599">
    <property type="entry name" value="Imm63"/>
    <property type="match status" value="1"/>
</dbReference>
<feature type="domain" description="Immunity protein 63" evidence="1">
    <location>
        <begin position="43"/>
        <end position="118"/>
    </location>
</feature>
<gene>
    <name evidence="2" type="ORF">GCM10010178_60480</name>
</gene>
<evidence type="ECO:0000259" key="1">
    <source>
        <dbReference type="Pfam" id="PF15599"/>
    </source>
</evidence>
<sequence length="123" mass="14406">MTPKEDLAARLEALRQRLGATWMVGFENFDAGHPFIEVLEGPTYRLTAYERGKPVFAKETTKLDEILYWASYEVTWSMAYSWAVQHPVEGEEQRFTTFRRQEELLNSLDPRWAERARAGRPTH</sequence>
<proteinExistence type="predicted"/>
<dbReference type="InterPro" id="IPR028952">
    <property type="entry name" value="Imm63"/>
</dbReference>
<dbReference type="Proteomes" id="UP000649573">
    <property type="component" value="Unassembled WGS sequence"/>
</dbReference>
<reference evidence="3" key="1">
    <citation type="journal article" date="2019" name="Int. J. Syst. Evol. Microbiol.">
        <title>The Global Catalogue of Microorganisms (GCM) 10K type strain sequencing project: providing services to taxonomists for standard genome sequencing and annotation.</title>
        <authorList>
            <consortium name="The Broad Institute Genomics Platform"/>
            <consortium name="The Broad Institute Genome Sequencing Center for Infectious Disease"/>
            <person name="Wu L."/>
            <person name="Ma J."/>
        </authorList>
    </citation>
    <scope>NUCLEOTIDE SEQUENCE [LARGE SCALE GENOMIC DNA]</scope>
    <source>
        <strain evidence="3">JCM 3296</strain>
    </source>
</reference>
<evidence type="ECO:0000313" key="3">
    <source>
        <dbReference type="Proteomes" id="UP000649573"/>
    </source>
</evidence>
<protein>
    <recommendedName>
        <fullName evidence="1">Immunity protein 63 domain-containing protein</fullName>
    </recommendedName>
</protein>
<dbReference type="RefSeq" id="WP_189257149.1">
    <property type="nucleotide sequence ID" value="NZ_BMRE01000033.1"/>
</dbReference>